<dbReference type="SUPFAM" id="SSF50998">
    <property type="entry name" value="Quinoprotein alcohol dehydrogenase-like"/>
    <property type="match status" value="1"/>
</dbReference>
<sequence>MRTVYLLYLLIISFLVSSCTSETKKGELIDYIPEGALVVLRINHFENFKSDIKNNGLLSKFSTTNPYSYFSEDALLLHNLHPDSKSLLAINTLNDSVTAYTFISRETEGMFVADSIQDLKVETLAYDDISLQRVTSANQIAFFATKDSVFIASSSQKVLQDILKGNTEKDETLKKAFDLKKEGEVSVLLKSNHVPLSDSTAINFSSWTVLDATIVPDAIRATGVSMASDTISQFIDVFKGQNPQQSGLANIIPTDAKSVVSFTFSDWEKIRSSFEQFNGASETARLDLESISEIGNISLKEGNAIVLRSIDPMLTQEWVNRYLTERTSFRETTIYDFEKPGIFKTIFSPLITSETPVTFQLDNFFVFTTSEEIANQMIIAYKNNDCIHKTSYYNEATVNLSSGYSLQIYKMKGEISKGIASFFNSTTKEEIASVSLPDYPLGILQFTYDRDFAHINIYAGEASSEKQISGTVSEKATIQLEHEILGEPIFFSNHRTNEKDIIVQDVTNSLHLYTASGKKLWTKKLESPILGTVQEIDLLRNGRKQIAFTTSNTFYVLDRNGKEVTPFPIKFKDKVTQPLAVFDYDNNRNYRFVITQGKEIYMYDSKGKSVSGFTFKKATSPIVATPQHIRMGNKDYIIVPEENGTLNILSRVGKSRVSVSEKFEFSNVPITNESNTFVVITKGFSKKSISQNGKVASQKLNVSSNYWFTTSGSLKVTLDDNLLRINGNLIELPFGIYTNPRIFIENSTSYISVTETQENKVFVYNKSGQLLEGFPVYGSTGARVENGTKKSQLLLLTTGSEKEIILYSIN</sequence>
<dbReference type="PROSITE" id="PS51257">
    <property type="entry name" value="PROKAR_LIPOPROTEIN"/>
    <property type="match status" value="1"/>
</dbReference>
<dbReference type="RefSeq" id="WP_380216436.1">
    <property type="nucleotide sequence ID" value="NZ_JBHTBN010000001.1"/>
</dbReference>
<comment type="caution">
    <text evidence="1">The sequence shown here is derived from an EMBL/GenBank/DDBJ whole genome shotgun (WGS) entry which is preliminary data.</text>
</comment>
<accession>A0ABW2MNW2</accession>
<dbReference type="InterPro" id="IPR011047">
    <property type="entry name" value="Quinoprotein_ADH-like_sf"/>
</dbReference>
<dbReference type="EMBL" id="JBHTBN010000001">
    <property type="protein sequence ID" value="MFC7356587.1"/>
    <property type="molecule type" value="Genomic_DNA"/>
</dbReference>
<keyword evidence="2" id="KW-1185">Reference proteome</keyword>
<organism evidence="1 2">
    <name type="scientific">Jejudonia soesokkakensis</name>
    <dbReference type="NCBI Taxonomy" id="1323432"/>
    <lineage>
        <taxon>Bacteria</taxon>
        <taxon>Pseudomonadati</taxon>
        <taxon>Bacteroidota</taxon>
        <taxon>Flavobacteriia</taxon>
        <taxon>Flavobacteriales</taxon>
        <taxon>Flavobacteriaceae</taxon>
        <taxon>Jejudonia</taxon>
    </lineage>
</organism>
<reference evidence="2" key="1">
    <citation type="journal article" date="2019" name="Int. J. Syst. Evol. Microbiol.">
        <title>The Global Catalogue of Microorganisms (GCM) 10K type strain sequencing project: providing services to taxonomists for standard genome sequencing and annotation.</title>
        <authorList>
            <consortium name="The Broad Institute Genomics Platform"/>
            <consortium name="The Broad Institute Genome Sequencing Center for Infectious Disease"/>
            <person name="Wu L."/>
            <person name="Ma J."/>
        </authorList>
    </citation>
    <scope>NUCLEOTIDE SEQUENCE [LARGE SCALE GENOMIC DNA]</scope>
    <source>
        <strain evidence="2">CGMCC 1.16306</strain>
    </source>
</reference>
<name>A0ABW2MNW2_9FLAO</name>
<dbReference type="Gene3D" id="2.130.10.10">
    <property type="entry name" value="YVTN repeat-like/Quinoprotein amine dehydrogenase"/>
    <property type="match status" value="1"/>
</dbReference>
<evidence type="ECO:0000313" key="2">
    <source>
        <dbReference type="Proteomes" id="UP001596415"/>
    </source>
</evidence>
<gene>
    <name evidence="1" type="ORF">ACFQO1_02720</name>
</gene>
<evidence type="ECO:0000313" key="1">
    <source>
        <dbReference type="EMBL" id="MFC7356587.1"/>
    </source>
</evidence>
<protein>
    <submittedName>
        <fullName evidence="1">Uncharacterized protein</fullName>
    </submittedName>
</protein>
<proteinExistence type="predicted"/>
<dbReference type="InterPro" id="IPR015943">
    <property type="entry name" value="WD40/YVTN_repeat-like_dom_sf"/>
</dbReference>
<dbReference type="Proteomes" id="UP001596415">
    <property type="component" value="Unassembled WGS sequence"/>
</dbReference>